<dbReference type="EMBL" id="CP024201">
    <property type="protein sequence ID" value="ATQ42208.1"/>
    <property type="molecule type" value="Genomic_DNA"/>
</dbReference>
<evidence type="ECO:0000313" key="1">
    <source>
        <dbReference type="EMBL" id="ATQ42208.1"/>
    </source>
</evidence>
<dbReference type="OrthoDB" id="7631031at2"/>
<dbReference type="Proteomes" id="UP000228945">
    <property type="component" value="Chromosome"/>
</dbReference>
<proteinExistence type="predicted"/>
<organism evidence="1 2">
    <name type="scientific">Caulobacter mirabilis</name>
    <dbReference type="NCBI Taxonomy" id="69666"/>
    <lineage>
        <taxon>Bacteria</taxon>
        <taxon>Pseudomonadati</taxon>
        <taxon>Pseudomonadota</taxon>
        <taxon>Alphaproteobacteria</taxon>
        <taxon>Caulobacterales</taxon>
        <taxon>Caulobacteraceae</taxon>
        <taxon>Caulobacter</taxon>
    </lineage>
</organism>
<dbReference type="KEGG" id="cmb:CSW64_07150"/>
<name>A0A2D2AW20_9CAUL</name>
<gene>
    <name evidence="1" type="ORF">CSW64_07150</name>
</gene>
<evidence type="ECO:0000313" key="2">
    <source>
        <dbReference type="Proteomes" id="UP000228945"/>
    </source>
</evidence>
<reference evidence="1 2" key="1">
    <citation type="submission" date="2017-10" db="EMBL/GenBank/DDBJ databases">
        <title>Genome sequence of Caulobacter mirabilis FWC38.</title>
        <authorList>
            <person name="Fiebig A."/>
            <person name="Crosson S."/>
        </authorList>
    </citation>
    <scope>NUCLEOTIDE SEQUENCE [LARGE SCALE GENOMIC DNA]</scope>
    <source>
        <strain evidence="1 2">FWC 38</strain>
    </source>
</reference>
<dbReference type="AlphaFoldDB" id="A0A2D2AW20"/>
<accession>A0A2D2AW20</accession>
<protein>
    <submittedName>
        <fullName evidence="1">Uncharacterized protein</fullName>
    </submittedName>
</protein>
<sequence length="127" mass="14062">MSVTRTGTFRRLSDHFEPVDDSDPHAQRRIRGQLEQIDYTAFASNKAVVAQVLGQADALKFQKLAVAAANARAVWVAHALSVSDTAGRLTPDDLAKLSHLRTTFEELTEAYEALRRMVERGYLAYGA</sequence>
<keyword evidence="2" id="KW-1185">Reference proteome</keyword>
<dbReference type="RefSeq" id="WP_099621465.1">
    <property type="nucleotide sequence ID" value="NZ_CP024201.1"/>
</dbReference>